<keyword evidence="3 5" id="KW-0808">Transferase</keyword>
<evidence type="ECO:0000256" key="2">
    <source>
        <dbReference type="ARBA" id="ARBA00022603"/>
    </source>
</evidence>
<dbReference type="InterPro" id="IPR029063">
    <property type="entry name" value="SAM-dependent_MTases_sf"/>
</dbReference>
<organism evidence="5 6">
    <name type="scientific">Microdochium bolleyi</name>
    <dbReference type="NCBI Taxonomy" id="196109"/>
    <lineage>
        <taxon>Eukaryota</taxon>
        <taxon>Fungi</taxon>
        <taxon>Dikarya</taxon>
        <taxon>Ascomycota</taxon>
        <taxon>Pezizomycotina</taxon>
        <taxon>Sordariomycetes</taxon>
        <taxon>Xylariomycetidae</taxon>
        <taxon>Xylariales</taxon>
        <taxon>Microdochiaceae</taxon>
        <taxon>Microdochium</taxon>
    </lineage>
</organism>
<dbReference type="InterPro" id="IPR013216">
    <property type="entry name" value="Methyltransf_11"/>
</dbReference>
<feature type="domain" description="Methyltransferase type 11" evidence="4">
    <location>
        <begin position="52"/>
        <end position="142"/>
    </location>
</feature>
<dbReference type="InParanoid" id="A0A136JFT8"/>
<dbReference type="PANTHER" id="PTHR44942:SF4">
    <property type="entry name" value="METHYLTRANSFERASE TYPE 11 DOMAIN-CONTAINING PROTEIN"/>
    <property type="match status" value="1"/>
</dbReference>
<dbReference type="CDD" id="cd02440">
    <property type="entry name" value="AdoMet_MTases"/>
    <property type="match status" value="1"/>
</dbReference>
<sequence length="289" mass="32837">MTSHASLPTEASEGFKNAAAYDTHRPSYPAEAVELFLNNLKIAGQSDVRVVEIAAGTGKFTEILAARPERFITKAVEPHDGMRAVLQKKDLQAVEVLDGRADKMPVDEEWGDACIAAQAFHWFATPDALTEIHRVLRPGAVLGVIWNIDSYNKPATWETPTKWEQRLNEWIHTFKDNNRRFRDLEWKQVFEQQLPGNPFQVIRNTLSDHLPRFSLPLGEASVPFEVWLTEDALWSRLKTLSQIAVLSAEELEKAKVTFEDVLKSDDVERNSKGEVKLHGVTYFAWTDRI</sequence>
<dbReference type="PANTHER" id="PTHR44942">
    <property type="entry name" value="METHYLTRANSF_11 DOMAIN-CONTAINING PROTEIN"/>
    <property type="match status" value="1"/>
</dbReference>
<evidence type="ECO:0000256" key="1">
    <source>
        <dbReference type="ARBA" id="ARBA00008361"/>
    </source>
</evidence>
<reference evidence="6" key="1">
    <citation type="submission" date="2016-02" db="EMBL/GenBank/DDBJ databases">
        <title>Draft genome sequence of Microdochium bolleyi, a fungal endophyte of beachgrass.</title>
        <authorList>
            <consortium name="DOE Joint Genome Institute"/>
            <person name="David A.S."/>
            <person name="May G."/>
            <person name="Haridas S."/>
            <person name="Lim J."/>
            <person name="Wang M."/>
            <person name="Labutti K."/>
            <person name="Lipzen A."/>
            <person name="Barry K."/>
            <person name="Grigoriev I.V."/>
        </authorList>
    </citation>
    <scope>NUCLEOTIDE SEQUENCE [LARGE SCALE GENOMIC DNA]</scope>
    <source>
        <strain evidence="6">J235TASD1</strain>
    </source>
</reference>
<proteinExistence type="inferred from homology"/>
<evidence type="ECO:0000313" key="6">
    <source>
        <dbReference type="Proteomes" id="UP000070501"/>
    </source>
</evidence>
<dbReference type="OrthoDB" id="10027013at2759"/>
<evidence type="ECO:0000313" key="5">
    <source>
        <dbReference type="EMBL" id="KXJ95986.1"/>
    </source>
</evidence>
<dbReference type="SUPFAM" id="SSF53335">
    <property type="entry name" value="S-adenosyl-L-methionine-dependent methyltransferases"/>
    <property type="match status" value="1"/>
</dbReference>
<keyword evidence="6" id="KW-1185">Reference proteome</keyword>
<dbReference type="STRING" id="196109.A0A136JFT8"/>
<dbReference type="Pfam" id="PF08241">
    <property type="entry name" value="Methyltransf_11"/>
    <property type="match status" value="1"/>
</dbReference>
<dbReference type="Proteomes" id="UP000070501">
    <property type="component" value="Unassembled WGS sequence"/>
</dbReference>
<dbReference type="GO" id="GO:0008757">
    <property type="term" value="F:S-adenosylmethionine-dependent methyltransferase activity"/>
    <property type="evidence" value="ECO:0007669"/>
    <property type="project" value="InterPro"/>
</dbReference>
<evidence type="ECO:0000256" key="3">
    <source>
        <dbReference type="ARBA" id="ARBA00022679"/>
    </source>
</evidence>
<dbReference type="InterPro" id="IPR051052">
    <property type="entry name" value="Diverse_substrate_MTase"/>
</dbReference>
<comment type="similarity">
    <text evidence="1">Belongs to the methyltransferase superfamily.</text>
</comment>
<name>A0A136JFT8_9PEZI</name>
<keyword evidence="2 5" id="KW-0489">Methyltransferase</keyword>
<dbReference type="EMBL" id="KQ964246">
    <property type="protein sequence ID" value="KXJ95986.1"/>
    <property type="molecule type" value="Genomic_DNA"/>
</dbReference>
<dbReference type="Gene3D" id="3.40.50.150">
    <property type="entry name" value="Vaccinia Virus protein VP39"/>
    <property type="match status" value="1"/>
</dbReference>
<protein>
    <submittedName>
        <fullName evidence="5">Methyltransferase domain-containing protein</fullName>
    </submittedName>
</protein>
<dbReference type="AlphaFoldDB" id="A0A136JFT8"/>
<gene>
    <name evidence="5" type="ORF">Micbo1qcDRAFT_231129</name>
</gene>
<evidence type="ECO:0000259" key="4">
    <source>
        <dbReference type="Pfam" id="PF08241"/>
    </source>
</evidence>
<dbReference type="GO" id="GO:0032259">
    <property type="term" value="P:methylation"/>
    <property type="evidence" value="ECO:0007669"/>
    <property type="project" value="UniProtKB-KW"/>
</dbReference>
<accession>A0A136JFT8</accession>